<dbReference type="PROSITE" id="PS51257">
    <property type="entry name" value="PROKAR_LIPOPROTEIN"/>
    <property type="match status" value="1"/>
</dbReference>
<dbReference type="KEGG" id="bcb:BCB4264_A4767"/>
<sequence length="37" mass="4177">MKRKLLTSAMPVMLLAGCTTEAYGLTQSELRKVDKEY</sequence>
<proteinExistence type="predicted"/>
<evidence type="ECO:0000313" key="1">
    <source>
        <dbReference type="EMBL" id="ACK62706.1"/>
    </source>
</evidence>
<gene>
    <name evidence="1" type="ordered locus">BCB4264_A4767</name>
</gene>
<dbReference type="AlphaFoldDB" id="B7H714"/>
<organism evidence="1 2">
    <name type="scientific">Bacillus cereus (strain B4264)</name>
    <dbReference type="NCBI Taxonomy" id="405532"/>
    <lineage>
        <taxon>Bacteria</taxon>
        <taxon>Bacillati</taxon>
        <taxon>Bacillota</taxon>
        <taxon>Bacilli</taxon>
        <taxon>Bacillales</taxon>
        <taxon>Bacillaceae</taxon>
        <taxon>Bacillus</taxon>
        <taxon>Bacillus cereus group</taxon>
    </lineage>
</organism>
<name>B7H714_BACC4</name>
<protein>
    <submittedName>
        <fullName evidence="1">Uncharacterized protein</fullName>
    </submittedName>
</protein>
<dbReference type="EMBL" id="CP001176">
    <property type="protein sequence ID" value="ACK62706.1"/>
    <property type="molecule type" value="Genomic_DNA"/>
</dbReference>
<accession>B7H714</accession>
<evidence type="ECO:0000313" key="2">
    <source>
        <dbReference type="Proteomes" id="UP000007096"/>
    </source>
</evidence>
<dbReference type="Proteomes" id="UP000007096">
    <property type="component" value="Chromosome"/>
</dbReference>
<reference evidence="1 2" key="1">
    <citation type="submission" date="2008-10" db="EMBL/GenBank/DDBJ databases">
        <title>Genome sequence of Bacillus cereus B4264.</title>
        <authorList>
            <person name="Dodson R.J."/>
            <person name="Durkin A.S."/>
            <person name="Rosovitz M.J."/>
            <person name="Rasko D.A."/>
            <person name="Hoffmaster A."/>
            <person name="Ravel J."/>
            <person name="Sutton G."/>
        </authorList>
    </citation>
    <scope>NUCLEOTIDE SEQUENCE [LARGE SCALE GENOMIC DNA]</scope>
    <source>
        <strain evidence="1 2">B4264</strain>
    </source>
</reference>
<dbReference type="HOGENOM" id="CLU_3324253_0_0_9"/>